<evidence type="ECO:0008006" key="3">
    <source>
        <dbReference type="Google" id="ProtNLM"/>
    </source>
</evidence>
<keyword evidence="2" id="KW-1185">Reference proteome</keyword>
<evidence type="ECO:0000313" key="2">
    <source>
        <dbReference type="Proteomes" id="UP000001955"/>
    </source>
</evidence>
<accession>K6VVS0</accession>
<dbReference type="EMBL" id="CP001560">
    <property type="protein sequence ID" value="AFJ47044.1"/>
    <property type="molecule type" value="Genomic_DNA"/>
</dbReference>
<dbReference type="Proteomes" id="UP000001955">
    <property type="component" value="Chromosome"/>
</dbReference>
<dbReference type="PANTHER" id="PTHR34986:SF5">
    <property type="entry name" value="N-ACETYLNEURAMINATE ANOMERASE NANQ"/>
    <property type="match status" value="1"/>
</dbReference>
<dbReference type="SUPFAM" id="SSF51197">
    <property type="entry name" value="Clavaminate synthase-like"/>
    <property type="match status" value="1"/>
</dbReference>
<dbReference type="InterPro" id="IPR004375">
    <property type="entry name" value="NanQ/TabA/YiaL"/>
</dbReference>
<dbReference type="PATRIC" id="fig|630626.3.peg.1895"/>
<dbReference type="RefSeq" id="WP_002440952.1">
    <property type="nucleotide sequence ID" value="NC_017910.1"/>
</dbReference>
<gene>
    <name evidence="1" type="ordered locus">EBL_c19520</name>
</gene>
<dbReference type="InterPro" id="IPR049827">
    <property type="entry name" value="NanQ"/>
</dbReference>
<organism evidence="1 2">
    <name type="scientific">Shimwellia blattae (strain ATCC 29907 / DSM 4481 / JCM 1650 / NBRC 105725 / CDC 9005-74)</name>
    <name type="common">Escherichia blattae</name>
    <dbReference type="NCBI Taxonomy" id="630626"/>
    <lineage>
        <taxon>Bacteria</taxon>
        <taxon>Pseudomonadati</taxon>
        <taxon>Pseudomonadota</taxon>
        <taxon>Gammaproteobacteria</taxon>
        <taxon>Enterobacterales</taxon>
        <taxon>Enterobacteriaceae</taxon>
        <taxon>Shimwellia</taxon>
    </lineage>
</organism>
<dbReference type="GO" id="GO:0005829">
    <property type="term" value="C:cytosol"/>
    <property type="evidence" value="ECO:0007669"/>
    <property type="project" value="TreeGrafter"/>
</dbReference>
<dbReference type="PANTHER" id="PTHR34986">
    <property type="entry name" value="EVOLVED BETA-GALACTOSIDASE SUBUNIT BETA"/>
    <property type="match status" value="1"/>
</dbReference>
<dbReference type="HOGENOM" id="CLU_107139_3_1_6"/>
<dbReference type="Pfam" id="PF04074">
    <property type="entry name" value="DUF386"/>
    <property type="match status" value="1"/>
</dbReference>
<dbReference type="AlphaFoldDB" id="I2B940"/>
<reference evidence="1 2" key="1">
    <citation type="journal article" date="2012" name="J. Bacteriol.">
        <title>Complete genome sequence of the B12-producing Shimwellia blattae strain DSM 4481, isolated from a cockroach.</title>
        <authorList>
            <person name="Brzuszkiewicz E."/>
            <person name="Waschkowitz T."/>
            <person name="Wiezer A."/>
            <person name="Daniel R."/>
        </authorList>
    </citation>
    <scope>NUCLEOTIDE SEQUENCE [LARGE SCALE GENOMIC DNA]</scope>
    <source>
        <strain evidence="2">ATCC 29907 / DSM 4481 / JCM 1650 / NBRC 105725 / CDC 9005-74</strain>
    </source>
</reference>
<dbReference type="Gene3D" id="2.60.120.370">
    <property type="entry name" value="YhcH/YjgK/YiaL"/>
    <property type="match status" value="1"/>
</dbReference>
<sequence length="153" mass="17073">MIAGYTHSPALAGLPPQLSQIISAALERKPEALDPGRYTLTDNDVYMNVMQFLTGPDDARQAELHEQYIDIQILLAGEEKIKYGFTGSAQHGEEWHRDDDYQLCGAIRDEQIITLTPGMFVVFFPHEPHKPGLCTGTPAEIKKVVIKVNKNIL</sequence>
<dbReference type="KEGG" id="ebt:EBL_c19520"/>
<dbReference type="NCBIfam" id="TIGR00022">
    <property type="entry name" value="YhcH/YjgK/YiaL family protein"/>
    <property type="match status" value="1"/>
</dbReference>
<dbReference type="NCBIfam" id="NF040884">
    <property type="entry name" value="acetylneur_anom"/>
    <property type="match status" value="1"/>
</dbReference>
<dbReference type="InterPro" id="IPR037012">
    <property type="entry name" value="NanQ/TabA/YiaL_sf"/>
</dbReference>
<dbReference type="eggNOG" id="COG2731">
    <property type="taxonomic scope" value="Bacteria"/>
</dbReference>
<name>I2B940_SHIBC</name>
<proteinExistence type="predicted"/>
<protein>
    <recommendedName>
        <fullName evidence="3">YhcH/YjgK/YiaL family protein</fullName>
    </recommendedName>
</protein>
<dbReference type="OrthoDB" id="6196468at2"/>
<evidence type="ECO:0000313" key="1">
    <source>
        <dbReference type="EMBL" id="AFJ47044.1"/>
    </source>
</evidence>
<accession>I2B940</accession>
<dbReference type="STRING" id="630626.EBL_c19520"/>